<organism evidence="1 4">
    <name type="scientific">Agathobacter rectalis</name>
    <dbReference type="NCBI Taxonomy" id="39491"/>
    <lineage>
        <taxon>Bacteria</taxon>
        <taxon>Bacillati</taxon>
        <taxon>Bacillota</taxon>
        <taxon>Clostridia</taxon>
        <taxon>Lachnospirales</taxon>
        <taxon>Lachnospiraceae</taxon>
        <taxon>Agathobacter</taxon>
    </lineage>
</organism>
<evidence type="ECO:0000313" key="1">
    <source>
        <dbReference type="EMBL" id="CUM75618.1"/>
    </source>
</evidence>
<evidence type="ECO:0000313" key="2">
    <source>
        <dbReference type="EMBL" id="CUO92983.1"/>
    </source>
</evidence>
<proteinExistence type="predicted"/>
<evidence type="ECO:0008006" key="5">
    <source>
        <dbReference type="Google" id="ProtNLM"/>
    </source>
</evidence>
<dbReference type="RefSeq" id="WP_349061307.1">
    <property type="nucleotide sequence ID" value="NZ_JBBNFZ010000010.1"/>
</dbReference>
<name>A0A173RE92_9FIRM</name>
<dbReference type="EMBL" id="CZAJ01000010">
    <property type="protein sequence ID" value="CUO92983.1"/>
    <property type="molecule type" value="Genomic_DNA"/>
</dbReference>
<sequence>MMCIGIVGTYVGNIFMPVKERPLYIVRTVLNDKENKECKIL</sequence>
<reference evidence="3 4" key="1">
    <citation type="submission" date="2015-09" db="EMBL/GenBank/DDBJ databases">
        <authorList>
            <consortium name="Pathogen Informatics"/>
        </authorList>
    </citation>
    <scope>NUCLEOTIDE SEQUENCE [LARGE SCALE GENOMIC DNA]</scope>
    <source>
        <strain evidence="2 3">2789STDY5834884</strain>
        <strain evidence="1 4">2789STDY5834968</strain>
    </source>
</reference>
<dbReference type="EMBL" id="CYXM01000001">
    <property type="protein sequence ID" value="CUM75618.1"/>
    <property type="molecule type" value="Genomic_DNA"/>
</dbReference>
<protein>
    <recommendedName>
        <fullName evidence="5">Glycosyltransferase</fullName>
    </recommendedName>
</protein>
<accession>A0A173RE92</accession>
<evidence type="ECO:0000313" key="3">
    <source>
        <dbReference type="Proteomes" id="UP000095602"/>
    </source>
</evidence>
<evidence type="ECO:0000313" key="4">
    <source>
        <dbReference type="Proteomes" id="UP000095673"/>
    </source>
</evidence>
<dbReference type="Proteomes" id="UP000095673">
    <property type="component" value="Unassembled WGS sequence"/>
</dbReference>
<gene>
    <name evidence="2" type="ORF">ERS852497_01309</name>
    <name evidence="1" type="ORF">ERS852580_00428</name>
</gene>
<dbReference type="Proteomes" id="UP000095602">
    <property type="component" value="Unassembled WGS sequence"/>
</dbReference>
<dbReference type="AlphaFoldDB" id="A0A173RE92"/>